<evidence type="ECO:0000313" key="1">
    <source>
        <dbReference type="EMBL" id="QOR56709.1"/>
    </source>
</evidence>
<name>A0A7M1RSR1_9CAUD</name>
<reference evidence="1 2" key="1">
    <citation type="submission" date="2020-07" db="EMBL/GenBank/DDBJ databases">
        <title>Taxonomic proposal: Crassvirales, a new order of highly abundant and diverse bacterial viruses.</title>
        <authorList>
            <person name="Shkoporov A.N."/>
            <person name="Stockdale S.R."/>
            <person name="Guerin E."/>
            <person name="Ross R.P."/>
            <person name="Hill C."/>
        </authorList>
    </citation>
    <scope>NUCLEOTIDE SEQUENCE [LARGE SCALE GENOMIC DNA]</scope>
</reference>
<dbReference type="KEGG" id="vg:65130622"/>
<protein>
    <submittedName>
        <fullName evidence="1">Uncharacterized protein</fullName>
    </submittedName>
</protein>
<organism evidence="1 2">
    <name type="scientific">uncultured phage cr52_1</name>
    <dbReference type="NCBI Taxonomy" id="2772079"/>
    <lineage>
        <taxon>Viruses</taxon>
        <taxon>Duplodnaviria</taxon>
        <taxon>Heunggongvirae</taxon>
        <taxon>Uroviricota</taxon>
        <taxon>Caudoviricetes</taxon>
        <taxon>Crassvirales</taxon>
        <taxon>Suoliviridae</taxon>
        <taxon>Loutivirinae</taxon>
        <taxon>Buchavirus</taxon>
        <taxon>Buchavirus copri</taxon>
    </lineage>
</organism>
<dbReference type="Proteomes" id="UP000594150">
    <property type="component" value="Segment"/>
</dbReference>
<keyword evidence="2" id="KW-1185">Reference proteome</keyword>
<accession>A0A7M1RSR1</accession>
<dbReference type="EMBL" id="MT774395">
    <property type="protein sequence ID" value="QOR56709.1"/>
    <property type="molecule type" value="Genomic_DNA"/>
</dbReference>
<evidence type="ECO:0000313" key="2">
    <source>
        <dbReference type="Proteomes" id="UP000594150"/>
    </source>
</evidence>
<sequence>MRITTEDIYGLDFLYYAEAVLRQHEYQESFGEPTYYFQNDLEEVNRKPLFDPDKDPELCPEIGKYQKMMLEAIEELPRDKLINIINTLIIENYQIVKTI</sequence>
<dbReference type="GeneID" id="65130622"/>
<dbReference type="RefSeq" id="YP_010112161.1">
    <property type="nucleotide sequence ID" value="NC_055888.1"/>
</dbReference>
<proteinExistence type="predicted"/>